<feature type="binding site" evidence="6">
    <location>
        <begin position="30"/>
        <end position="33"/>
    </location>
    <ligand>
        <name>ATP</name>
        <dbReference type="ChEBI" id="CHEBI:30616"/>
    </ligand>
</feature>
<keyword evidence="3 6" id="KW-0067">ATP-binding</keyword>
<evidence type="ECO:0000256" key="9">
    <source>
        <dbReference type="SAM" id="MobiDB-lite"/>
    </source>
</evidence>
<dbReference type="InterPro" id="IPR027409">
    <property type="entry name" value="GroEL-like_apical_dom_sf"/>
</dbReference>
<dbReference type="RefSeq" id="WP_165268025.1">
    <property type="nucleotide sequence ID" value="NZ_JAALLS010000009.1"/>
</dbReference>
<evidence type="ECO:0000256" key="5">
    <source>
        <dbReference type="ARBA" id="ARBA00023235"/>
    </source>
</evidence>
<comment type="subcellular location">
    <subcellularLocation>
        <location evidence="6">Cytoplasm</location>
    </subcellularLocation>
</comment>
<comment type="similarity">
    <text evidence="1 6 7">Belongs to the chaperonin (HSP60) family.</text>
</comment>
<dbReference type="GO" id="GO:0005737">
    <property type="term" value="C:cytoplasm"/>
    <property type="evidence" value="ECO:0007669"/>
    <property type="project" value="UniProtKB-SubCell"/>
</dbReference>
<dbReference type="HAMAP" id="MF_00600">
    <property type="entry name" value="CH60"/>
    <property type="match status" value="1"/>
</dbReference>
<evidence type="ECO:0000256" key="2">
    <source>
        <dbReference type="ARBA" id="ARBA00022741"/>
    </source>
</evidence>
<dbReference type="CDD" id="cd03344">
    <property type="entry name" value="GroEL"/>
    <property type="match status" value="1"/>
</dbReference>
<dbReference type="GO" id="GO:0005524">
    <property type="term" value="F:ATP binding"/>
    <property type="evidence" value="ECO:0007669"/>
    <property type="project" value="UniProtKB-UniRule"/>
</dbReference>
<feature type="binding site" evidence="6">
    <location>
        <begin position="87"/>
        <end position="91"/>
    </location>
    <ligand>
        <name>ATP</name>
        <dbReference type="ChEBI" id="CHEBI:30616"/>
    </ligand>
</feature>
<dbReference type="SUPFAM" id="SSF52029">
    <property type="entry name" value="GroEL apical domain-like"/>
    <property type="match status" value="1"/>
</dbReference>
<accession>A0A6M1TIE9</accession>
<keyword evidence="4 6" id="KW-0143">Chaperone</keyword>
<sequence>MSAKLVHYDMEARDALKQGVDKLANAVKVTLGPRGRNVVIEKSFGAPTVTKDGVTVAKEIELSNKRENMGAQMVKEVASKTSDNAGDGTTTATVLAQSIIQTGLKNVTAGANPMELKRGIDTAVKAIVTELRQMSNPVGDSLDSIKQIGTISANGDDEIGQNIADAMEKVGQDGVITVEEAKGTETYLETVEGMQFDRGYLSPYFVTDSENMVAEMEEPYILIFDSKISNMKDLLPILEKVIQTGKPLLIIAEDIEGEALATLVVNKLRGSLKIAAVKAPGFGDRRKQMLEDIAILTDGTVISEERGYKLENATLDFLGTADRVNITKDDTTLVGGQGEDDDITARVNQIKGQIESSTSDYDREKLQERLAKLSGGVAVLNIGAASEVEMKEKKARVEDALHATRAAVEEGIVAGGGVALLRAQSALDELEGENPDQEVGFDIVRRALEAPLRCIANNAGAEGSIVVQKVLEGEGSFGYNARTEVYEDLVEAGVIDPTKVTRTALENAASVAGLMLTTEALISDKPSENGDDDDGGPAGGGMPGGMGGGMPGGMGGMGGMM</sequence>
<dbReference type="NCBIfam" id="NF009487">
    <property type="entry name" value="PRK12849.1"/>
    <property type="match status" value="1"/>
</dbReference>
<comment type="caution">
    <text evidence="10">The sequence shown here is derived from an EMBL/GenBank/DDBJ whole genome shotgun (WGS) entry which is preliminary data.</text>
</comment>
<dbReference type="InterPro" id="IPR027410">
    <property type="entry name" value="TCP-1-like_intermed_sf"/>
</dbReference>
<evidence type="ECO:0000313" key="11">
    <source>
        <dbReference type="Proteomes" id="UP000479132"/>
    </source>
</evidence>
<dbReference type="SUPFAM" id="SSF54849">
    <property type="entry name" value="GroEL-intermediate domain like"/>
    <property type="match status" value="1"/>
</dbReference>
<proteinExistence type="inferred from homology"/>
<comment type="function">
    <text evidence="6 8">Together with its co-chaperonin GroES, plays an essential role in assisting protein folding. The GroEL-GroES system forms a nano-cage that allows encapsulation of the non-native substrate proteins and provides a physical environment optimized to promote and accelerate protein folding.</text>
</comment>
<comment type="caution">
    <text evidence="6">Lacks conserved residue(s) required for the propagation of feature annotation.</text>
</comment>
<keyword evidence="2 6" id="KW-0547">Nucleotide-binding</keyword>
<dbReference type="InterPro" id="IPR001844">
    <property type="entry name" value="Cpn60/GroEL"/>
</dbReference>
<feature type="binding site" evidence="6">
    <location>
        <position position="496"/>
    </location>
    <ligand>
        <name>ATP</name>
        <dbReference type="ChEBI" id="CHEBI:30616"/>
    </ligand>
</feature>
<keyword evidence="5 6" id="KW-0413">Isomerase</keyword>
<dbReference type="SUPFAM" id="SSF48592">
    <property type="entry name" value="GroEL equatorial domain-like"/>
    <property type="match status" value="1"/>
</dbReference>
<evidence type="ECO:0000256" key="1">
    <source>
        <dbReference type="ARBA" id="ARBA00006607"/>
    </source>
</evidence>
<name>A0A6M1TIE9_9BACT</name>
<dbReference type="NCBIfam" id="NF009488">
    <property type="entry name" value="PRK12850.1"/>
    <property type="match status" value="1"/>
</dbReference>
<comment type="subunit">
    <text evidence="6 8">Forms a cylinder of 14 subunits composed of two heptameric rings stacked back-to-back. Interacts with the co-chaperonin GroES.</text>
</comment>
<dbReference type="PANTHER" id="PTHR45633">
    <property type="entry name" value="60 KDA HEAT SHOCK PROTEIN, MITOCHONDRIAL"/>
    <property type="match status" value="1"/>
</dbReference>
<evidence type="ECO:0000256" key="7">
    <source>
        <dbReference type="RuleBase" id="RU000418"/>
    </source>
</evidence>
<dbReference type="AlphaFoldDB" id="A0A6M1TIE9"/>
<feature type="compositionally biased region" description="Gly residues" evidence="9">
    <location>
        <begin position="536"/>
        <end position="561"/>
    </location>
</feature>
<dbReference type="FunFam" id="1.10.560.10:FF:000001">
    <property type="entry name" value="60 kDa chaperonin"/>
    <property type="match status" value="1"/>
</dbReference>
<evidence type="ECO:0000256" key="6">
    <source>
        <dbReference type="HAMAP-Rule" id="MF_00600"/>
    </source>
</evidence>
<dbReference type="Pfam" id="PF00118">
    <property type="entry name" value="Cpn60_TCP1"/>
    <property type="match status" value="1"/>
</dbReference>
<evidence type="ECO:0000256" key="8">
    <source>
        <dbReference type="RuleBase" id="RU000419"/>
    </source>
</evidence>
<dbReference type="Proteomes" id="UP000479132">
    <property type="component" value="Unassembled WGS sequence"/>
</dbReference>
<protein>
    <recommendedName>
        <fullName evidence="6">Chaperonin GroEL</fullName>
        <ecNumber evidence="6">5.6.1.7</ecNumber>
    </recommendedName>
    <alternativeName>
        <fullName evidence="6">60 kDa chaperonin</fullName>
    </alternativeName>
    <alternativeName>
        <fullName evidence="6">Chaperonin-60</fullName>
        <shortName evidence="6">Cpn60</shortName>
    </alternativeName>
</protein>
<gene>
    <name evidence="6 10" type="primary">groL</name>
    <name evidence="6" type="synonym">groEL</name>
    <name evidence="10" type="ORF">G3569_08375</name>
</gene>
<dbReference type="InterPro" id="IPR018370">
    <property type="entry name" value="Chaperonin_Cpn60_CS"/>
</dbReference>
<dbReference type="Gene3D" id="3.50.7.10">
    <property type="entry name" value="GroEL"/>
    <property type="match status" value="1"/>
</dbReference>
<feature type="binding site" evidence="6">
    <location>
        <position position="51"/>
    </location>
    <ligand>
        <name>ATP</name>
        <dbReference type="ChEBI" id="CHEBI:30616"/>
    </ligand>
</feature>
<evidence type="ECO:0000313" key="10">
    <source>
        <dbReference type="EMBL" id="NGP88370.1"/>
    </source>
</evidence>
<dbReference type="FunFam" id="3.50.7.10:FF:000001">
    <property type="entry name" value="60 kDa chaperonin"/>
    <property type="match status" value="1"/>
</dbReference>
<dbReference type="GO" id="GO:0042026">
    <property type="term" value="P:protein refolding"/>
    <property type="evidence" value="ECO:0007669"/>
    <property type="project" value="UniProtKB-UniRule"/>
</dbReference>
<dbReference type="GO" id="GO:0051082">
    <property type="term" value="F:unfolded protein binding"/>
    <property type="evidence" value="ECO:0007669"/>
    <property type="project" value="UniProtKB-UniRule"/>
</dbReference>
<evidence type="ECO:0000256" key="4">
    <source>
        <dbReference type="ARBA" id="ARBA00023186"/>
    </source>
</evidence>
<keyword evidence="6" id="KW-0963">Cytoplasm</keyword>
<feature type="binding site" evidence="6">
    <location>
        <position position="416"/>
    </location>
    <ligand>
        <name>ATP</name>
        <dbReference type="ChEBI" id="CHEBI:30616"/>
    </ligand>
</feature>
<dbReference type="PROSITE" id="PS00296">
    <property type="entry name" value="CHAPERONINS_CPN60"/>
    <property type="match status" value="1"/>
</dbReference>
<dbReference type="GO" id="GO:0016853">
    <property type="term" value="F:isomerase activity"/>
    <property type="evidence" value="ECO:0007669"/>
    <property type="project" value="UniProtKB-KW"/>
</dbReference>
<dbReference type="PRINTS" id="PR00298">
    <property type="entry name" value="CHAPERONIN60"/>
</dbReference>
<dbReference type="InterPro" id="IPR027413">
    <property type="entry name" value="GROEL-like_equatorial_sf"/>
</dbReference>
<dbReference type="EC" id="5.6.1.7" evidence="6"/>
<dbReference type="GO" id="GO:0140662">
    <property type="term" value="F:ATP-dependent protein folding chaperone"/>
    <property type="evidence" value="ECO:0007669"/>
    <property type="project" value="InterPro"/>
</dbReference>
<dbReference type="EMBL" id="JAALLS010000009">
    <property type="protein sequence ID" value="NGP88370.1"/>
    <property type="molecule type" value="Genomic_DNA"/>
</dbReference>
<organism evidence="10 11">
    <name type="scientific">Fodinibius halophilus</name>
    <dbReference type="NCBI Taxonomy" id="1736908"/>
    <lineage>
        <taxon>Bacteria</taxon>
        <taxon>Pseudomonadati</taxon>
        <taxon>Balneolota</taxon>
        <taxon>Balneolia</taxon>
        <taxon>Balneolales</taxon>
        <taxon>Balneolaceae</taxon>
        <taxon>Fodinibius</taxon>
    </lineage>
</organism>
<feature type="region of interest" description="Disordered" evidence="9">
    <location>
        <begin position="523"/>
        <end position="561"/>
    </location>
</feature>
<reference evidence="10 11" key="1">
    <citation type="submission" date="2020-02" db="EMBL/GenBank/DDBJ databases">
        <title>Aliifodinibius halophilus 2W32, complete genome.</title>
        <authorList>
            <person name="Li Y."/>
            <person name="Wu S."/>
        </authorList>
    </citation>
    <scope>NUCLEOTIDE SEQUENCE [LARGE SCALE GENOMIC DNA]</scope>
    <source>
        <strain evidence="10 11">2W32</strain>
    </source>
</reference>
<dbReference type="NCBIfam" id="NF009489">
    <property type="entry name" value="PRK12851.1"/>
    <property type="match status" value="1"/>
</dbReference>
<evidence type="ECO:0000256" key="3">
    <source>
        <dbReference type="ARBA" id="ARBA00022840"/>
    </source>
</evidence>
<dbReference type="Gene3D" id="1.10.560.10">
    <property type="entry name" value="GroEL-like equatorial domain"/>
    <property type="match status" value="1"/>
</dbReference>
<dbReference type="InterPro" id="IPR002423">
    <property type="entry name" value="Cpn60/GroEL/TCP-1"/>
</dbReference>
<keyword evidence="11" id="KW-1185">Reference proteome</keyword>
<dbReference type="NCBIfam" id="TIGR02348">
    <property type="entry name" value="GroEL"/>
    <property type="match status" value="1"/>
</dbReference>
<dbReference type="Gene3D" id="3.30.260.10">
    <property type="entry name" value="TCP-1-like chaperonin intermediate domain"/>
    <property type="match status" value="1"/>
</dbReference>
<dbReference type="NCBIfam" id="NF000592">
    <property type="entry name" value="PRK00013.1"/>
    <property type="match status" value="1"/>
</dbReference>